<dbReference type="AlphaFoldDB" id="A0A6J4TZ79"/>
<proteinExistence type="predicted"/>
<name>A0A6J4TZ79_9SPHN</name>
<organism evidence="1">
    <name type="scientific">uncultured Sphingomonadaceae bacterium</name>
    <dbReference type="NCBI Taxonomy" id="169976"/>
    <lineage>
        <taxon>Bacteria</taxon>
        <taxon>Pseudomonadati</taxon>
        <taxon>Pseudomonadota</taxon>
        <taxon>Alphaproteobacteria</taxon>
        <taxon>Sphingomonadales</taxon>
        <taxon>Sphingomonadaceae</taxon>
        <taxon>environmental samples</taxon>
    </lineage>
</organism>
<gene>
    <name evidence="1" type="ORF">AVDCRST_MAG91-3278</name>
</gene>
<accession>A0A6J4TZ79</accession>
<sequence>MDMGLIKGEAEAPDAIRLDYPMLVALLGLNGGGPAPRSSPRASGSKAAYRSARMRLVAVMLGRDGWRDAARALGGRFAVLSMRGPATPRSGRQPR</sequence>
<reference evidence="1" key="1">
    <citation type="submission" date="2020-02" db="EMBL/GenBank/DDBJ databases">
        <authorList>
            <person name="Meier V. D."/>
        </authorList>
    </citation>
    <scope>NUCLEOTIDE SEQUENCE</scope>
    <source>
        <strain evidence="1">AVDCRST_MAG91</strain>
    </source>
</reference>
<evidence type="ECO:0000313" key="1">
    <source>
        <dbReference type="EMBL" id="CAA9534755.1"/>
    </source>
</evidence>
<dbReference type="EMBL" id="CADCVX010000575">
    <property type="protein sequence ID" value="CAA9534755.1"/>
    <property type="molecule type" value="Genomic_DNA"/>
</dbReference>
<protein>
    <submittedName>
        <fullName evidence="1">Uncharacterized protein</fullName>
    </submittedName>
</protein>